<comment type="function">
    <text evidence="9">Seems to have a role in zinc absorption and may function as an intracellular zinc transport protein.</text>
</comment>
<dbReference type="GO" id="GO:0046872">
    <property type="term" value="F:metal ion binding"/>
    <property type="evidence" value="ECO:0007669"/>
    <property type="project" value="UniProtKB-KW"/>
</dbReference>
<dbReference type="HOGENOM" id="CLU_054591_0_0_1"/>
<feature type="compositionally biased region" description="Polar residues" evidence="12">
    <location>
        <begin position="239"/>
        <end position="251"/>
    </location>
</feature>
<evidence type="ECO:0000256" key="3">
    <source>
        <dbReference type="ARBA" id="ARBA00022723"/>
    </source>
</evidence>
<evidence type="ECO:0000256" key="11">
    <source>
        <dbReference type="PROSITE-ProRule" id="PRU00125"/>
    </source>
</evidence>
<dbReference type="GO" id="GO:0005737">
    <property type="term" value="C:cytoplasm"/>
    <property type="evidence" value="ECO:0007669"/>
    <property type="project" value="TreeGrafter"/>
</dbReference>
<dbReference type="GO" id="GO:0005634">
    <property type="term" value="C:nucleus"/>
    <property type="evidence" value="ECO:0007669"/>
    <property type="project" value="UniProtKB-SubCell"/>
</dbReference>
<feature type="domain" description="LIM zinc-binding" evidence="13">
    <location>
        <begin position="318"/>
        <end position="378"/>
    </location>
</feature>
<dbReference type="AlphaFoldDB" id="A0A0D0E1R4"/>
<keyword evidence="5 11" id="KW-0862">Zinc</keyword>
<protein>
    <recommendedName>
        <fullName evidence="10">Cysteine-rich protein 1</fullName>
    </recommendedName>
</protein>
<evidence type="ECO:0000256" key="4">
    <source>
        <dbReference type="ARBA" id="ARBA00022737"/>
    </source>
</evidence>
<proteinExistence type="predicted"/>
<evidence type="ECO:0000256" key="12">
    <source>
        <dbReference type="SAM" id="MobiDB-lite"/>
    </source>
</evidence>
<feature type="region of interest" description="Disordered" evidence="12">
    <location>
        <begin position="129"/>
        <end position="208"/>
    </location>
</feature>
<dbReference type="CDD" id="cd09326">
    <property type="entry name" value="LIM_CRP_like"/>
    <property type="match status" value="2"/>
</dbReference>
<dbReference type="STRING" id="930991.A0A0D0E1R4"/>
<dbReference type="GO" id="GO:0030036">
    <property type="term" value="P:actin cytoskeleton organization"/>
    <property type="evidence" value="ECO:0007669"/>
    <property type="project" value="TreeGrafter"/>
</dbReference>
<evidence type="ECO:0000256" key="8">
    <source>
        <dbReference type="ARBA" id="ARBA00023242"/>
    </source>
</evidence>
<feature type="region of interest" description="Disordered" evidence="12">
    <location>
        <begin position="235"/>
        <end position="278"/>
    </location>
</feature>
<evidence type="ECO:0000256" key="10">
    <source>
        <dbReference type="ARBA" id="ARBA00072537"/>
    </source>
</evidence>
<reference evidence="15" key="2">
    <citation type="submission" date="2015-01" db="EMBL/GenBank/DDBJ databases">
        <title>Evolutionary Origins and Diversification of the Mycorrhizal Mutualists.</title>
        <authorList>
            <consortium name="DOE Joint Genome Institute"/>
            <consortium name="Mycorrhizal Genomics Consortium"/>
            <person name="Kohler A."/>
            <person name="Kuo A."/>
            <person name="Nagy L.G."/>
            <person name="Floudas D."/>
            <person name="Copeland A."/>
            <person name="Barry K.W."/>
            <person name="Cichocki N."/>
            <person name="Veneault-Fourrey C."/>
            <person name="LaButti K."/>
            <person name="Lindquist E.A."/>
            <person name="Lipzen A."/>
            <person name="Lundell T."/>
            <person name="Morin E."/>
            <person name="Murat C."/>
            <person name="Riley R."/>
            <person name="Ohm R."/>
            <person name="Sun H."/>
            <person name="Tunlid A."/>
            <person name="Henrissat B."/>
            <person name="Grigoriev I.V."/>
            <person name="Hibbett D.S."/>
            <person name="Martin F."/>
        </authorList>
    </citation>
    <scope>NUCLEOTIDE SEQUENCE [LARGE SCALE GENOMIC DNA]</scope>
    <source>
        <strain evidence="15">Ve08.2h10</strain>
    </source>
</reference>
<dbReference type="OrthoDB" id="8062037at2759"/>
<keyword evidence="6" id="KW-0007">Acetylation</keyword>
<dbReference type="PANTHER" id="PTHR24215">
    <property type="entry name" value="RHO-GTPASE-ACTIVATING PROTEIN LRG1"/>
    <property type="match status" value="1"/>
</dbReference>
<gene>
    <name evidence="14" type="ORF">PAXRUDRAFT_831578</name>
</gene>
<organism evidence="14 15">
    <name type="scientific">Paxillus rubicundulus Ve08.2h10</name>
    <dbReference type="NCBI Taxonomy" id="930991"/>
    <lineage>
        <taxon>Eukaryota</taxon>
        <taxon>Fungi</taxon>
        <taxon>Dikarya</taxon>
        <taxon>Basidiomycota</taxon>
        <taxon>Agaricomycotina</taxon>
        <taxon>Agaricomycetes</taxon>
        <taxon>Agaricomycetidae</taxon>
        <taxon>Boletales</taxon>
        <taxon>Paxilineae</taxon>
        <taxon>Paxillaceae</taxon>
        <taxon>Paxillus</taxon>
    </lineage>
</organism>
<sequence>MHPFGGTPICPRCYKAVYAAEQVMGPGRKLYHRPCLACTSCNKRLDSLTLLEHDQEPYCKNCHVRNFGTRDLRQANLPHRDDPTPPPLPVSPVRNTFSTATELPTTPGRGPLTATLTGQTFPFRLAFPTPTSRGRENGSVDLAPPPLLNEGSRSPVRTQFTGTGPILRANSALPARYTRSPLNPPTDLSTTDALQDAEENDTAEEDEVEGLVEGRISFEGNITNTERVGEIRLPRTVPLSPSKSASGTPKTSGREVSVPIGRPASPLKPNSTGLGPSLSGARVGITSLKQTATGTRYGAALGGGASPGKTWGLGGATPVCPRCGKNVYFAEQMKAVGKTWHKGCLRCTSCDTLLDSKRLNDKDGDPLCGRCYSKLHGPQGSGYALMGKSGG</sequence>
<dbReference type="PANTHER" id="PTHR24215:SF35">
    <property type="entry name" value="MUSCLE LIM PROTEIN MLP84B"/>
    <property type="match status" value="1"/>
</dbReference>
<keyword evidence="8" id="KW-0539">Nucleus</keyword>
<evidence type="ECO:0000256" key="2">
    <source>
        <dbReference type="ARBA" id="ARBA00022481"/>
    </source>
</evidence>
<keyword evidence="7 11" id="KW-0440">LIM domain</keyword>
<dbReference type="PROSITE" id="PS00478">
    <property type="entry name" value="LIM_DOMAIN_1"/>
    <property type="match status" value="2"/>
</dbReference>
<evidence type="ECO:0000256" key="5">
    <source>
        <dbReference type="ARBA" id="ARBA00022833"/>
    </source>
</evidence>
<keyword evidence="4" id="KW-0677">Repeat</keyword>
<dbReference type="FunFam" id="2.10.110.10:FF:000054">
    <property type="entry name" value="Cysteine-rich protein 1"/>
    <property type="match status" value="1"/>
</dbReference>
<evidence type="ECO:0000256" key="1">
    <source>
        <dbReference type="ARBA" id="ARBA00004123"/>
    </source>
</evidence>
<reference evidence="14 15" key="1">
    <citation type="submission" date="2014-04" db="EMBL/GenBank/DDBJ databases">
        <authorList>
            <consortium name="DOE Joint Genome Institute"/>
            <person name="Kuo A."/>
            <person name="Kohler A."/>
            <person name="Jargeat P."/>
            <person name="Nagy L.G."/>
            <person name="Floudas D."/>
            <person name="Copeland A."/>
            <person name="Barry K.W."/>
            <person name="Cichocki N."/>
            <person name="Veneault-Fourrey C."/>
            <person name="LaButti K."/>
            <person name="Lindquist E.A."/>
            <person name="Lipzen A."/>
            <person name="Lundell T."/>
            <person name="Morin E."/>
            <person name="Murat C."/>
            <person name="Sun H."/>
            <person name="Tunlid A."/>
            <person name="Henrissat B."/>
            <person name="Grigoriev I.V."/>
            <person name="Hibbett D.S."/>
            <person name="Martin F."/>
            <person name="Nordberg H.P."/>
            <person name="Cantor M.N."/>
            <person name="Hua S.X."/>
        </authorList>
    </citation>
    <scope>NUCLEOTIDE SEQUENCE [LARGE SCALE GENOMIC DNA]</scope>
    <source>
        <strain evidence="14 15">Ve08.2h10</strain>
    </source>
</reference>
<dbReference type="GO" id="GO:0030695">
    <property type="term" value="F:GTPase regulator activity"/>
    <property type="evidence" value="ECO:0007669"/>
    <property type="project" value="UniProtKB-ARBA"/>
</dbReference>
<evidence type="ECO:0000256" key="7">
    <source>
        <dbReference type="ARBA" id="ARBA00023038"/>
    </source>
</evidence>
<keyword evidence="15" id="KW-1185">Reference proteome</keyword>
<evidence type="ECO:0000256" key="6">
    <source>
        <dbReference type="ARBA" id="ARBA00022990"/>
    </source>
</evidence>
<dbReference type="Pfam" id="PF00412">
    <property type="entry name" value="LIM"/>
    <property type="match status" value="2"/>
</dbReference>
<evidence type="ECO:0000313" key="14">
    <source>
        <dbReference type="EMBL" id="KIK90580.1"/>
    </source>
</evidence>
<keyword evidence="2" id="KW-0488">Methylation</keyword>
<feature type="compositionally biased region" description="Acidic residues" evidence="12">
    <location>
        <begin position="195"/>
        <end position="208"/>
    </location>
</feature>
<dbReference type="SMART" id="SM00132">
    <property type="entry name" value="LIM"/>
    <property type="match status" value="2"/>
</dbReference>
<dbReference type="FunFam" id="2.10.110.10:FF:000001">
    <property type="entry name" value="Cysteine and glycine-rich protein 1"/>
    <property type="match status" value="1"/>
</dbReference>
<evidence type="ECO:0000259" key="13">
    <source>
        <dbReference type="PROSITE" id="PS50023"/>
    </source>
</evidence>
<dbReference type="InterPro" id="IPR001781">
    <property type="entry name" value="Znf_LIM"/>
</dbReference>
<dbReference type="InParanoid" id="A0A0D0E1R4"/>
<dbReference type="PROSITE" id="PS50023">
    <property type="entry name" value="LIM_DOMAIN_2"/>
    <property type="match status" value="2"/>
</dbReference>
<evidence type="ECO:0000313" key="15">
    <source>
        <dbReference type="Proteomes" id="UP000054538"/>
    </source>
</evidence>
<evidence type="ECO:0000256" key="9">
    <source>
        <dbReference type="ARBA" id="ARBA00055254"/>
    </source>
</evidence>
<comment type="subcellular location">
    <subcellularLocation>
        <location evidence="1">Nucleus</location>
    </subcellularLocation>
</comment>
<dbReference type="EMBL" id="KN825497">
    <property type="protein sequence ID" value="KIK90580.1"/>
    <property type="molecule type" value="Genomic_DNA"/>
</dbReference>
<dbReference type="SUPFAM" id="SSF57716">
    <property type="entry name" value="Glucocorticoid receptor-like (DNA-binding domain)"/>
    <property type="match status" value="4"/>
</dbReference>
<feature type="domain" description="LIM zinc-binding" evidence="13">
    <location>
        <begin position="8"/>
        <end position="69"/>
    </location>
</feature>
<accession>A0A0D0E1R4</accession>
<dbReference type="Gene3D" id="2.10.110.10">
    <property type="entry name" value="Cysteine Rich Protein"/>
    <property type="match status" value="2"/>
</dbReference>
<name>A0A0D0E1R4_9AGAM</name>
<keyword evidence="3 11" id="KW-0479">Metal-binding</keyword>
<feature type="compositionally biased region" description="Polar residues" evidence="12">
    <location>
        <begin position="151"/>
        <end position="162"/>
    </location>
</feature>
<dbReference type="Proteomes" id="UP000054538">
    <property type="component" value="Unassembled WGS sequence"/>
</dbReference>